<dbReference type="Proteomes" id="UP001153269">
    <property type="component" value="Unassembled WGS sequence"/>
</dbReference>
<protein>
    <submittedName>
        <fullName evidence="2">Uncharacterized protein</fullName>
    </submittedName>
</protein>
<comment type="caution">
    <text evidence="2">The sequence shown here is derived from an EMBL/GenBank/DDBJ whole genome shotgun (WGS) entry which is preliminary data.</text>
</comment>
<feature type="compositionally biased region" description="Polar residues" evidence="1">
    <location>
        <begin position="106"/>
        <end position="118"/>
    </location>
</feature>
<organism evidence="2 3">
    <name type="scientific">Pleuronectes platessa</name>
    <name type="common">European plaice</name>
    <dbReference type="NCBI Taxonomy" id="8262"/>
    <lineage>
        <taxon>Eukaryota</taxon>
        <taxon>Metazoa</taxon>
        <taxon>Chordata</taxon>
        <taxon>Craniata</taxon>
        <taxon>Vertebrata</taxon>
        <taxon>Euteleostomi</taxon>
        <taxon>Actinopterygii</taxon>
        <taxon>Neopterygii</taxon>
        <taxon>Teleostei</taxon>
        <taxon>Neoteleostei</taxon>
        <taxon>Acanthomorphata</taxon>
        <taxon>Carangaria</taxon>
        <taxon>Pleuronectiformes</taxon>
        <taxon>Pleuronectoidei</taxon>
        <taxon>Pleuronectidae</taxon>
        <taxon>Pleuronectes</taxon>
    </lineage>
</organism>
<name>A0A9N7TNX5_PLEPL</name>
<reference evidence="2" key="1">
    <citation type="submission" date="2020-03" db="EMBL/GenBank/DDBJ databases">
        <authorList>
            <person name="Weist P."/>
        </authorList>
    </citation>
    <scope>NUCLEOTIDE SEQUENCE</scope>
</reference>
<evidence type="ECO:0000313" key="2">
    <source>
        <dbReference type="EMBL" id="CAB1416421.1"/>
    </source>
</evidence>
<dbReference type="EMBL" id="CADEAL010000208">
    <property type="protein sequence ID" value="CAB1416421.1"/>
    <property type="molecule type" value="Genomic_DNA"/>
</dbReference>
<dbReference type="AlphaFoldDB" id="A0A9N7TNX5"/>
<accession>A0A9N7TNX5</accession>
<keyword evidence="3" id="KW-1185">Reference proteome</keyword>
<evidence type="ECO:0000313" key="3">
    <source>
        <dbReference type="Proteomes" id="UP001153269"/>
    </source>
</evidence>
<proteinExistence type="predicted"/>
<evidence type="ECO:0000256" key="1">
    <source>
        <dbReference type="SAM" id="MobiDB-lite"/>
    </source>
</evidence>
<feature type="region of interest" description="Disordered" evidence="1">
    <location>
        <begin position="88"/>
        <end position="118"/>
    </location>
</feature>
<gene>
    <name evidence="2" type="ORF">PLEPLA_LOCUS4212</name>
</gene>
<sequence>MAALSAKCYSPQPATPTPCFHVPVSSGGAFQHAEELSPPPGQDHAVLCHCWTVPSEYKRKKGVYSGDGDTRLLWERGKKRPEQFATRARLSDRGAASGPISAVDALTQTGKLTAPNAN</sequence>